<accession>A0A8S9YCP6</accession>
<keyword evidence="2" id="KW-1185">Reference proteome</keyword>
<dbReference type="Proteomes" id="UP000822476">
    <property type="component" value="Unassembled WGS sequence"/>
</dbReference>
<reference evidence="1" key="1">
    <citation type="submission" date="2019-07" db="EMBL/GenBank/DDBJ databases">
        <title>Annotation for the trematode Paragonimus miyazaki's.</title>
        <authorList>
            <person name="Choi Y.-J."/>
        </authorList>
    </citation>
    <scope>NUCLEOTIDE SEQUENCE</scope>
    <source>
        <strain evidence="1">Japan</strain>
    </source>
</reference>
<proteinExistence type="predicted"/>
<gene>
    <name evidence="1" type="ORF">EG68_12647</name>
</gene>
<dbReference type="EMBL" id="JTDE01014615">
    <property type="protein sequence ID" value="KAF7234052.1"/>
    <property type="molecule type" value="Genomic_DNA"/>
</dbReference>
<organism evidence="1 2">
    <name type="scientific">Paragonimus skrjabini miyazakii</name>
    <dbReference type="NCBI Taxonomy" id="59628"/>
    <lineage>
        <taxon>Eukaryota</taxon>
        <taxon>Metazoa</taxon>
        <taxon>Spiralia</taxon>
        <taxon>Lophotrochozoa</taxon>
        <taxon>Platyhelminthes</taxon>
        <taxon>Trematoda</taxon>
        <taxon>Digenea</taxon>
        <taxon>Plagiorchiida</taxon>
        <taxon>Troglotremata</taxon>
        <taxon>Troglotrematidae</taxon>
        <taxon>Paragonimus</taxon>
    </lineage>
</organism>
<comment type="caution">
    <text evidence="1">The sequence shown here is derived from an EMBL/GenBank/DDBJ whole genome shotgun (WGS) entry which is preliminary data.</text>
</comment>
<protein>
    <submittedName>
        <fullName evidence="1">Uncharacterized protein</fullName>
    </submittedName>
</protein>
<dbReference type="AlphaFoldDB" id="A0A8S9YCP6"/>
<evidence type="ECO:0000313" key="1">
    <source>
        <dbReference type="EMBL" id="KAF7234052.1"/>
    </source>
</evidence>
<sequence length="63" mass="7441">MPNNSLFNRVCSGCFRRQCIWWYYLVFDGVLGRTVYHSTKIFNALSILLLQFCHSSNERACFL</sequence>
<evidence type="ECO:0000313" key="2">
    <source>
        <dbReference type="Proteomes" id="UP000822476"/>
    </source>
</evidence>
<name>A0A8S9YCP6_9TREM</name>